<dbReference type="EMBL" id="NPIC01000002">
    <property type="protein sequence ID" value="RDL38452.1"/>
    <property type="molecule type" value="Genomic_DNA"/>
</dbReference>
<dbReference type="GeneID" id="43595641"/>
<dbReference type="AlphaFoldDB" id="A0A370TSE2"/>
<evidence type="ECO:0000313" key="4">
    <source>
        <dbReference type="Proteomes" id="UP000254866"/>
    </source>
</evidence>
<keyword evidence="2" id="KW-0812">Transmembrane</keyword>
<feature type="transmembrane region" description="Helical" evidence="2">
    <location>
        <begin position="189"/>
        <end position="211"/>
    </location>
</feature>
<evidence type="ECO:0000256" key="2">
    <source>
        <dbReference type="SAM" id="Phobius"/>
    </source>
</evidence>
<feature type="region of interest" description="Disordered" evidence="1">
    <location>
        <begin position="129"/>
        <end position="157"/>
    </location>
</feature>
<keyword evidence="2" id="KW-1133">Transmembrane helix</keyword>
<dbReference type="RefSeq" id="XP_031871108.1">
    <property type="nucleotide sequence ID" value="XM_032011415.1"/>
</dbReference>
<name>A0A370TSE2_9HELO</name>
<keyword evidence="4" id="KW-1185">Reference proteome</keyword>
<comment type="caution">
    <text evidence="3">The sequence shown here is derived from an EMBL/GenBank/DDBJ whole genome shotgun (WGS) entry which is preliminary data.</text>
</comment>
<feature type="compositionally biased region" description="Basic and acidic residues" evidence="1">
    <location>
        <begin position="56"/>
        <end position="76"/>
    </location>
</feature>
<sequence length="231" mass="24418">MAAIVAGTGVGFRLGEQSTRSVGDGWPAEKGQTEAGDGDGDGGGGGGGGGGSGLRTESKDQSPKSRDEPRVQSPELRHAAGRWISLAAALQPRCRAGDTVQVWSGPEVACPTLDIRQLRCRYVAHGRTPHRLATGREDARTPENSPSPPSPPTPPTSALHIILAGTNVVEPIEDQADEDLRSWRGPEGLFGGFLFAIITIIIPVAITRLVASPDRDHREFIHTTSLERANL</sequence>
<keyword evidence="2" id="KW-0472">Membrane</keyword>
<feature type="region of interest" description="Disordered" evidence="1">
    <location>
        <begin position="1"/>
        <end position="76"/>
    </location>
</feature>
<evidence type="ECO:0000313" key="3">
    <source>
        <dbReference type="EMBL" id="RDL38452.1"/>
    </source>
</evidence>
<feature type="compositionally biased region" description="Gly residues" evidence="1">
    <location>
        <begin position="41"/>
        <end position="53"/>
    </location>
</feature>
<evidence type="ECO:0000256" key="1">
    <source>
        <dbReference type="SAM" id="MobiDB-lite"/>
    </source>
</evidence>
<gene>
    <name evidence="3" type="ORF">BP5553_02792</name>
</gene>
<dbReference type="Proteomes" id="UP000254866">
    <property type="component" value="Unassembled WGS sequence"/>
</dbReference>
<organism evidence="3 4">
    <name type="scientific">Venustampulla echinocandica</name>
    <dbReference type="NCBI Taxonomy" id="2656787"/>
    <lineage>
        <taxon>Eukaryota</taxon>
        <taxon>Fungi</taxon>
        <taxon>Dikarya</taxon>
        <taxon>Ascomycota</taxon>
        <taxon>Pezizomycotina</taxon>
        <taxon>Leotiomycetes</taxon>
        <taxon>Helotiales</taxon>
        <taxon>Pleuroascaceae</taxon>
        <taxon>Venustampulla</taxon>
    </lineage>
</organism>
<feature type="compositionally biased region" description="Pro residues" evidence="1">
    <location>
        <begin position="145"/>
        <end position="155"/>
    </location>
</feature>
<reference evidence="3 4" key="1">
    <citation type="journal article" date="2018" name="IMA Fungus">
        <title>IMA Genome-F 9: Draft genome sequence of Annulohypoxylon stygium, Aspergillus mulundensis, Berkeleyomyces basicola (syn. Thielaviopsis basicola), Ceratocystis smalleyi, two Cercospora beticola strains, Coleophoma cylindrospora, Fusarium fracticaudum, Phialophora cf. hyalina, and Morchella septimelata.</title>
        <authorList>
            <person name="Wingfield B.D."/>
            <person name="Bills G.F."/>
            <person name="Dong Y."/>
            <person name="Huang W."/>
            <person name="Nel W.J."/>
            <person name="Swalarsk-Parry B.S."/>
            <person name="Vaghefi N."/>
            <person name="Wilken P.M."/>
            <person name="An Z."/>
            <person name="de Beer Z.W."/>
            <person name="De Vos L."/>
            <person name="Chen L."/>
            <person name="Duong T.A."/>
            <person name="Gao Y."/>
            <person name="Hammerbacher A."/>
            <person name="Kikkert J.R."/>
            <person name="Li Y."/>
            <person name="Li H."/>
            <person name="Li K."/>
            <person name="Li Q."/>
            <person name="Liu X."/>
            <person name="Ma X."/>
            <person name="Naidoo K."/>
            <person name="Pethybridge S.J."/>
            <person name="Sun J."/>
            <person name="Steenkamp E.T."/>
            <person name="van der Nest M.A."/>
            <person name="van Wyk S."/>
            <person name="Wingfield M.J."/>
            <person name="Xiong C."/>
            <person name="Yue Q."/>
            <person name="Zhang X."/>
        </authorList>
    </citation>
    <scope>NUCLEOTIDE SEQUENCE [LARGE SCALE GENOMIC DNA]</scope>
    <source>
        <strain evidence="3 4">BP 5553</strain>
    </source>
</reference>
<accession>A0A370TSE2</accession>
<protein>
    <submittedName>
        <fullName evidence="3">Uncharacterized protein</fullName>
    </submittedName>
</protein>
<proteinExistence type="predicted"/>